<dbReference type="PANTHER" id="PTHR43884">
    <property type="entry name" value="ACYL-COA DEHYDROGENASE"/>
    <property type="match status" value="1"/>
</dbReference>
<feature type="domain" description="Acyl-CoA oxidase/dehydrogenase middle" evidence="7">
    <location>
        <begin position="121"/>
        <end position="216"/>
    </location>
</feature>
<evidence type="ECO:0000256" key="1">
    <source>
        <dbReference type="ARBA" id="ARBA00001974"/>
    </source>
</evidence>
<evidence type="ECO:0000259" key="7">
    <source>
        <dbReference type="Pfam" id="PF02770"/>
    </source>
</evidence>
<evidence type="ECO:0000256" key="5">
    <source>
        <dbReference type="RuleBase" id="RU362125"/>
    </source>
</evidence>
<dbReference type="Proteomes" id="UP000584642">
    <property type="component" value="Unassembled WGS sequence"/>
</dbReference>
<keyword evidence="3 5" id="KW-0285">Flavoprotein</keyword>
<evidence type="ECO:0000256" key="3">
    <source>
        <dbReference type="ARBA" id="ARBA00022630"/>
    </source>
</evidence>
<dbReference type="Gene3D" id="1.20.140.10">
    <property type="entry name" value="Butyryl-CoA Dehydrogenase, subunit A, domain 3"/>
    <property type="match status" value="1"/>
</dbReference>
<dbReference type="Pfam" id="PF00441">
    <property type="entry name" value="Acyl-CoA_dh_1"/>
    <property type="match status" value="1"/>
</dbReference>
<keyword evidence="5" id="KW-0560">Oxidoreductase</keyword>
<keyword evidence="4 5" id="KW-0274">FAD</keyword>
<dbReference type="Pfam" id="PF02771">
    <property type="entry name" value="Acyl-CoA_dh_N"/>
    <property type="match status" value="1"/>
</dbReference>
<dbReference type="PIRSF" id="PIRSF016578">
    <property type="entry name" value="HsaA"/>
    <property type="match status" value="1"/>
</dbReference>
<feature type="domain" description="Acyl-CoA dehydrogenase/oxidase C-terminal" evidence="6">
    <location>
        <begin position="229"/>
        <end position="376"/>
    </location>
</feature>
<feature type="domain" description="Acyl-CoA dehydrogenase/oxidase N-terminal" evidence="8">
    <location>
        <begin position="7"/>
        <end position="117"/>
    </location>
</feature>
<dbReference type="InterPro" id="IPR046373">
    <property type="entry name" value="Acyl-CoA_Oxase/DH_mid-dom_sf"/>
</dbReference>
<evidence type="ECO:0000259" key="6">
    <source>
        <dbReference type="Pfam" id="PF00441"/>
    </source>
</evidence>
<sequence>MALDRDTLDQLLDTIRRFVVERLVPNEARVAEEDRIPDELVEEMRALGLFGLTIPEAYGGLGLTMEEEVLAVFELGRTSPAFRSAIGTNNGIGSQAIVLGGTEEQRRRYLPRLASGELIGSFALTEPDAGSDAASLRTLAVRDGDGYVLNGTKRYITNAPQAGVFSVLARTRGPEGESGISCFLVEAGTPGLRLGHKDRKMGQQGAHTCDVIFEDCRVPATALLGGREGDGFKIAMRVLDKGRLHIAALSVGIAERLIADACRYAAERRQFGKPIAEFQLVQAMIADSRAESYAARCMVLDAARRRDAGAVTTLEASCAKLFATEMVGRVADRAVQIHGGAGYIAEYPVERFYRDVRLFRLYEGTSQIQQLIIARETMRAMAG</sequence>
<dbReference type="Pfam" id="PF02770">
    <property type="entry name" value="Acyl-CoA_dh_M"/>
    <property type="match status" value="1"/>
</dbReference>
<dbReference type="InterPro" id="IPR037069">
    <property type="entry name" value="AcylCoA_DH/ox_N_sf"/>
</dbReference>
<dbReference type="RefSeq" id="WP_180282630.1">
    <property type="nucleotide sequence ID" value="NZ_JABFDB010000009.1"/>
</dbReference>
<dbReference type="InterPro" id="IPR009075">
    <property type="entry name" value="AcylCo_DH/oxidase_C"/>
</dbReference>
<comment type="cofactor">
    <cofactor evidence="1 5">
        <name>FAD</name>
        <dbReference type="ChEBI" id="CHEBI:57692"/>
    </cofactor>
</comment>
<dbReference type="InterPro" id="IPR009100">
    <property type="entry name" value="AcylCoA_DH/oxidase_NM_dom_sf"/>
</dbReference>
<comment type="caution">
    <text evidence="9">The sequence shown here is derived from an EMBL/GenBank/DDBJ whole genome shotgun (WGS) entry which is preliminary data.</text>
</comment>
<evidence type="ECO:0000259" key="8">
    <source>
        <dbReference type="Pfam" id="PF02771"/>
    </source>
</evidence>
<comment type="similarity">
    <text evidence="2 5">Belongs to the acyl-CoA dehydrogenase family.</text>
</comment>
<dbReference type="SUPFAM" id="SSF47203">
    <property type="entry name" value="Acyl-CoA dehydrogenase C-terminal domain-like"/>
    <property type="match status" value="1"/>
</dbReference>
<evidence type="ECO:0000256" key="4">
    <source>
        <dbReference type="ARBA" id="ARBA00022827"/>
    </source>
</evidence>
<reference evidence="9 10" key="1">
    <citation type="submission" date="2020-05" db="EMBL/GenBank/DDBJ databases">
        <title>Azospirillum oleiclasticum sp. nov, a nitrogen-fixing and heavy crude oil-emulsifying bacterium isolated from the crude oil of Yumen Oilfield.</title>
        <authorList>
            <person name="Wu D."/>
            <person name="Cai M."/>
            <person name="Zhang X."/>
        </authorList>
    </citation>
    <scope>NUCLEOTIDE SEQUENCE [LARGE SCALE GENOMIC DNA]</scope>
    <source>
        <strain evidence="9 10">ROY-1-1-2</strain>
    </source>
</reference>
<dbReference type="PANTHER" id="PTHR43884:SF40">
    <property type="entry name" value="ACYL-COA DEHYDROGENASE"/>
    <property type="match status" value="1"/>
</dbReference>
<name>A0ABX2TCI3_9PROT</name>
<organism evidence="9 10">
    <name type="scientific">Azospirillum oleiclasticum</name>
    <dbReference type="NCBI Taxonomy" id="2735135"/>
    <lineage>
        <taxon>Bacteria</taxon>
        <taxon>Pseudomonadati</taxon>
        <taxon>Pseudomonadota</taxon>
        <taxon>Alphaproteobacteria</taxon>
        <taxon>Rhodospirillales</taxon>
        <taxon>Azospirillaceae</taxon>
        <taxon>Azospirillum</taxon>
    </lineage>
</organism>
<proteinExistence type="inferred from homology"/>
<evidence type="ECO:0000256" key="2">
    <source>
        <dbReference type="ARBA" id="ARBA00009347"/>
    </source>
</evidence>
<evidence type="ECO:0000313" key="10">
    <source>
        <dbReference type="Proteomes" id="UP000584642"/>
    </source>
</evidence>
<dbReference type="InterPro" id="IPR006089">
    <property type="entry name" value="Acyl-CoA_DH_CS"/>
</dbReference>
<dbReference type="InterPro" id="IPR006091">
    <property type="entry name" value="Acyl-CoA_Oxase/DH_mid-dom"/>
</dbReference>
<dbReference type="PROSITE" id="PS00073">
    <property type="entry name" value="ACYL_COA_DH_2"/>
    <property type="match status" value="1"/>
</dbReference>
<protein>
    <submittedName>
        <fullName evidence="9">Acyl-CoA dehydrogenase</fullName>
    </submittedName>
</protein>
<dbReference type="InterPro" id="IPR036250">
    <property type="entry name" value="AcylCo_DH-like_C"/>
</dbReference>
<dbReference type="EMBL" id="JABFDB010000009">
    <property type="protein sequence ID" value="NYZ20853.1"/>
    <property type="molecule type" value="Genomic_DNA"/>
</dbReference>
<dbReference type="Gene3D" id="2.40.110.10">
    <property type="entry name" value="Butyryl-CoA Dehydrogenase, subunit A, domain 2"/>
    <property type="match status" value="1"/>
</dbReference>
<dbReference type="PROSITE" id="PS00072">
    <property type="entry name" value="ACYL_COA_DH_1"/>
    <property type="match status" value="1"/>
</dbReference>
<gene>
    <name evidence="9" type="ORF">HND93_14160</name>
</gene>
<accession>A0ABX2TCI3</accession>
<dbReference type="SUPFAM" id="SSF56645">
    <property type="entry name" value="Acyl-CoA dehydrogenase NM domain-like"/>
    <property type="match status" value="1"/>
</dbReference>
<evidence type="ECO:0000313" key="9">
    <source>
        <dbReference type="EMBL" id="NYZ20853.1"/>
    </source>
</evidence>
<dbReference type="Gene3D" id="1.10.540.10">
    <property type="entry name" value="Acyl-CoA dehydrogenase/oxidase, N-terminal domain"/>
    <property type="match status" value="1"/>
</dbReference>
<keyword evidence="10" id="KW-1185">Reference proteome</keyword>
<dbReference type="InterPro" id="IPR013786">
    <property type="entry name" value="AcylCoA_DH/ox_N"/>
</dbReference>